<keyword evidence="5" id="KW-1185">Reference proteome</keyword>
<evidence type="ECO:0000256" key="2">
    <source>
        <dbReference type="ARBA" id="ARBA00022737"/>
    </source>
</evidence>
<gene>
    <name evidence="4" type="ORF">H0E87_030396</name>
</gene>
<dbReference type="PANTHER" id="PTHR45752:SF195">
    <property type="entry name" value="LEUCINE-RICH REPEAT (LRR) FAMILY PROTEIN-RELATED"/>
    <property type="match status" value="1"/>
</dbReference>
<dbReference type="InterPro" id="IPR050715">
    <property type="entry name" value="LRR-SigEffector_domain"/>
</dbReference>
<evidence type="ECO:0000313" key="5">
    <source>
        <dbReference type="Proteomes" id="UP000807159"/>
    </source>
</evidence>
<accession>A0A8T2WJL6</accession>
<dbReference type="EMBL" id="JACEGQ020000019">
    <property type="protein sequence ID" value="KAH8480141.1"/>
    <property type="molecule type" value="Genomic_DNA"/>
</dbReference>
<keyword evidence="1" id="KW-0433">Leucine-rich repeat</keyword>
<evidence type="ECO:0000256" key="1">
    <source>
        <dbReference type="ARBA" id="ARBA00022614"/>
    </source>
</evidence>
<dbReference type="AlphaFoldDB" id="A0A8T2WJL6"/>
<dbReference type="PANTHER" id="PTHR45752">
    <property type="entry name" value="LEUCINE-RICH REPEAT-CONTAINING"/>
    <property type="match status" value="1"/>
</dbReference>
<keyword evidence="2" id="KW-0677">Repeat</keyword>
<dbReference type="Gene3D" id="3.80.10.10">
    <property type="entry name" value="Ribonuclease Inhibitor"/>
    <property type="match status" value="2"/>
</dbReference>
<proteinExistence type="predicted"/>
<reference evidence="4" key="1">
    <citation type="journal article" date="2021" name="J. Hered.">
        <title>Genome Assembly of Salicaceae Populus deltoides (Eastern Cottonwood) I-69 Based on Nanopore Sequencing and Hi-C Technologies.</title>
        <authorList>
            <person name="Bai S."/>
            <person name="Wu H."/>
            <person name="Zhang J."/>
            <person name="Pan Z."/>
            <person name="Zhao W."/>
            <person name="Li Z."/>
            <person name="Tong C."/>
        </authorList>
    </citation>
    <scope>NUCLEOTIDE SEQUENCE</scope>
    <source>
        <tissue evidence="4">Leaf</tissue>
    </source>
</reference>
<sequence>MSLKYWRKIRLKLQPLTVVHDVGNLRTIDLSESPYLTELPDLSMAKNLVSLILRDCPSLTEVPSSLQYLDRLEEVSLHRCNNLRRFPMLDSKVLRFLEINRCLDVTKFPTISQNMETLVLEHTSIKEVPQLVLTGRLELLLLNGCSKMTKFPENLEDMKSLVSLSLCNTGIKEIPLSIKDMVCLRSLSLNGTPIKALPELPPLLWCLRTQDCASLETATAIINNDRLWHQLDFTNCFKLDQKPLVAAMHLKIQSGEEMPDGRIQMVLPGSEIPEWFGDKGIGSSVTIHLPSNCHQLKGIAFCLVFLHPLPSHDVYDVNFDYHVKSKNGENDGDDKVVFASQKRHAPLFLLVTCVSDHMILRYELGFVNRLRKYSGNEVTFKFNHHGVHSMVRKVGDEIRRPVELKSCGVYLHFDENLPADTDLP</sequence>
<dbReference type="InterPro" id="IPR032675">
    <property type="entry name" value="LRR_dom_sf"/>
</dbReference>
<comment type="caution">
    <text evidence="4">The sequence shown here is derived from an EMBL/GenBank/DDBJ whole genome shotgun (WGS) entry which is preliminary data.</text>
</comment>
<dbReference type="InterPro" id="IPR045344">
    <property type="entry name" value="C-JID"/>
</dbReference>
<dbReference type="Pfam" id="PF20160">
    <property type="entry name" value="C-JID"/>
    <property type="match status" value="1"/>
</dbReference>
<evidence type="ECO:0000313" key="4">
    <source>
        <dbReference type="EMBL" id="KAH8480141.1"/>
    </source>
</evidence>
<dbReference type="SUPFAM" id="SSF52058">
    <property type="entry name" value="L domain-like"/>
    <property type="match status" value="1"/>
</dbReference>
<dbReference type="Proteomes" id="UP000807159">
    <property type="component" value="Chromosome 19"/>
</dbReference>
<protein>
    <recommendedName>
        <fullName evidence="3">C-JID domain-containing protein</fullName>
    </recommendedName>
</protein>
<name>A0A8T2WJL6_POPDE</name>
<evidence type="ECO:0000259" key="3">
    <source>
        <dbReference type="Pfam" id="PF20160"/>
    </source>
</evidence>
<organism evidence="4 5">
    <name type="scientific">Populus deltoides</name>
    <name type="common">Eastern poplar</name>
    <name type="synonym">Eastern cottonwood</name>
    <dbReference type="NCBI Taxonomy" id="3696"/>
    <lineage>
        <taxon>Eukaryota</taxon>
        <taxon>Viridiplantae</taxon>
        <taxon>Streptophyta</taxon>
        <taxon>Embryophyta</taxon>
        <taxon>Tracheophyta</taxon>
        <taxon>Spermatophyta</taxon>
        <taxon>Magnoliopsida</taxon>
        <taxon>eudicotyledons</taxon>
        <taxon>Gunneridae</taxon>
        <taxon>Pentapetalae</taxon>
        <taxon>rosids</taxon>
        <taxon>fabids</taxon>
        <taxon>Malpighiales</taxon>
        <taxon>Salicaceae</taxon>
        <taxon>Saliceae</taxon>
        <taxon>Populus</taxon>
    </lineage>
</organism>
<feature type="domain" description="C-JID" evidence="3">
    <location>
        <begin position="267"/>
        <end position="410"/>
    </location>
</feature>